<gene>
    <name evidence="2" type="ORF">LNP07_00485</name>
</gene>
<feature type="compositionally biased region" description="Polar residues" evidence="1">
    <location>
        <begin position="1"/>
        <end position="21"/>
    </location>
</feature>
<reference evidence="2 3" key="1">
    <citation type="submission" date="2021-11" db="EMBL/GenBank/DDBJ databases">
        <title>Comparative genomics of bee honey and flower isolates.</title>
        <authorList>
            <person name="Bechtner J.D."/>
            <person name="Gallus M.K."/>
            <person name="Ehrmann M."/>
        </authorList>
    </citation>
    <scope>NUCLEOTIDE SEQUENCE [LARGE SCALE GENOMIC DNA]</scope>
    <source>
        <strain evidence="2 3">M161</strain>
    </source>
</reference>
<accession>A0ABT0I048</accession>
<evidence type="ECO:0000313" key="2">
    <source>
        <dbReference type="EMBL" id="MCK8623999.1"/>
    </source>
</evidence>
<dbReference type="PIRSF" id="PIRSF034303">
    <property type="entry name" value="DUF1694"/>
    <property type="match status" value="1"/>
</dbReference>
<dbReference type="Proteomes" id="UP001522905">
    <property type="component" value="Unassembled WGS sequence"/>
</dbReference>
<evidence type="ECO:0000256" key="1">
    <source>
        <dbReference type="SAM" id="MobiDB-lite"/>
    </source>
</evidence>
<dbReference type="SUPFAM" id="SSF160515">
    <property type="entry name" value="YueI-like"/>
    <property type="match status" value="1"/>
</dbReference>
<comment type="caution">
    <text evidence="2">The sequence shown here is derived from an EMBL/GenBank/DDBJ whole genome shotgun (WGS) entry which is preliminary data.</text>
</comment>
<dbReference type="EMBL" id="JAJIAO010000001">
    <property type="protein sequence ID" value="MCK8623999.1"/>
    <property type="molecule type" value="Genomic_DNA"/>
</dbReference>
<feature type="region of interest" description="Disordered" evidence="1">
    <location>
        <begin position="1"/>
        <end position="26"/>
    </location>
</feature>
<keyword evidence="3" id="KW-1185">Reference proteome</keyword>
<proteinExistence type="predicted"/>
<dbReference type="RefSeq" id="WP_220751369.1">
    <property type="nucleotide sequence ID" value="NZ_BPLL01000014.1"/>
</dbReference>
<dbReference type="InterPro" id="IPR012543">
    <property type="entry name" value="DUF1694"/>
</dbReference>
<dbReference type="Pfam" id="PF07997">
    <property type="entry name" value="DUF1694"/>
    <property type="match status" value="1"/>
</dbReference>
<sequence>MSNNDNVQNRFDQSVSGTTPKINPDEQRKYLGTFRERVSLGIQIKDLSDNYAIECLLKEFNDNSDYQLILNGNVDHSLLSPFIKNASQNNIKFTIKNDSFYKNENDDYGAIYAAKSAINVNPINYKEKYPKQDINTKNKENPKNNSFFNKILKFFK</sequence>
<protein>
    <submittedName>
        <fullName evidence="2">YueI family protein</fullName>
    </submittedName>
</protein>
<dbReference type="Gene3D" id="3.30.1330.30">
    <property type="match status" value="1"/>
</dbReference>
<organism evidence="2 3">
    <name type="scientific">Apilactobacillus xinyiensis</name>
    <dbReference type="NCBI Taxonomy" id="2841032"/>
    <lineage>
        <taxon>Bacteria</taxon>
        <taxon>Bacillati</taxon>
        <taxon>Bacillota</taxon>
        <taxon>Bacilli</taxon>
        <taxon>Lactobacillales</taxon>
        <taxon>Lactobacillaceae</taxon>
        <taxon>Apilactobacillus</taxon>
    </lineage>
</organism>
<dbReference type="InterPro" id="IPR029064">
    <property type="entry name" value="Ribosomal_eL30-like_sf"/>
</dbReference>
<evidence type="ECO:0000313" key="3">
    <source>
        <dbReference type="Proteomes" id="UP001522905"/>
    </source>
</evidence>
<name>A0ABT0I048_9LACO</name>